<dbReference type="AlphaFoldDB" id="A0AAP6HF22"/>
<organism evidence="2 3">
    <name type="scientific">Riemerella anatipestifer</name>
    <name type="common">Moraxella anatipestifer</name>
    <dbReference type="NCBI Taxonomy" id="34085"/>
    <lineage>
        <taxon>Bacteria</taxon>
        <taxon>Pseudomonadati</taxon>
        <taxon>Bacteroidota</taxon>
        <taxon>Flavobacteriia</taxon>
        <taxon>Flavobacteriales</taxon>
        <taxon>Weeksellaceae</taxon>
        <taxon>Riemerella</taxon>
    </lineage>
</organism>
<accession>A0AAP6HF22</accession>
<dbReference type="RefSeq" id="WP_154468450.1">
    <property type="nucleotide sequence ID" value="NZ_CP121210.1"/>
</dbReference>
<evidence type="ECO:0000313" key="2">
    <source>
        <dbReference type="EMBL" id="MDY3513369.1"/>
    </source>
</evidence>
<gene>
    <name evidence="2" type="ORF">PG303_09100</name>
</gene>
<comment type="caution">
    <text evidence="2">The sequence shown here is derived from an EMBL/GenBank/DDBJ whole genome shotgun (WGS) entry which is preliminary data.</text>
</comment>
<name>A0AAP6HF22_RIEAN</name>
<proteinExistence type="predicted"/>
<dbReference type="EMBL" id="JAQZHK010000008">
    <property type="protein sequence ID" value="MDY3513369.1"/>
    <property type="molecule type" value="Genomic_DNA"/>
</dbReference>
<evidence type="ECO:0000256" key="1">
    <source>
        <dbReference type="SAM" id="Phobius"/>
    </source>
</evidence>
<dbReference type="Proteomes" id="UP001284033">
    <property type="component" value="Unassembled WGS sequence"/>
</dbReference>
<keyword evidence="1" id="KW-0472">Membrane</keyword>
<feature type="transmembrane region" description="Helical" evidence="1">
    <location>
        <begin position="283"/>
        <end position="302"/>
    </location>
</feature>
<keyword evidence="1" id="KW-1133">Transmembrane helix</keyword>
<feature type="transmembrane region" description="Helical" evidence="1">
    <location>
        <begin position="314"/>
        <end position="332"/>
    </location>
</feature>
<keyword evidence="1" id="KW-0812">Transmembrane</keyword>
<sequence length="345" mass="41381">MIQVFQNSYKSFSTNKMKCNFIVSAIFIYIYLLLVLNLNDEKTSKNIISNIFTFSGVFLAILMTFIISKIFQIRNEKREVRFKVIRLSNKLTDYRRICDKILLSDKVWNSNTRSKMKNEYKYLTYRNLYDDYQKNKPKNLIKKFREETNIPGASFYLALRELVNENYEKWELELFSEYDGDIIYPLEIVQIWWGIGCFNAFFYYLEDKYGLYKNDILINNIGCDKKKEIERLANKINNERYGNKKFDKELLVDLGNYFQTELIPRLLNYLSEFNEGFSKSLNYIYRMLILIMIFGVFIPLIFPFVENLFVKEMAIVHICTLMMSLIFINFIIDFKKILMSEINIK</sequence>
<feature type="transmembrane region" description="Helical" evidence="1">
    <location>
        <begin position="21"/>
        <end position="39"/>
    </location>
</feature>
<feature type="transmembrane region" description="Helical" evidence="1">
    <location>
        <begin position="51"/>
        <end position="71"/>
    </location>
</feature>
<evidence type="ECO:0000313" key="3">
    <source>
        <dbReference type="Proteomes" id="UP001284033"/>
    </source>
</evidence>
<reference evidence="2" key="1">
    <citation type="submission" date="2023-01" db="EMBL/GenBank/DDBJ databases">
        <title>Genome-based studies on antimicrobial resistance profiles of Riemerella anatipestifer in China, 1994 to 2021.</title>
        <authorList>
            <person name="Yang Z."/>
            <person name="Zhu D."/>
        </authorList>
    </citation>
    <scope>NUCLEOTIDE SEQUENCE</scope>
    <source>
        <strain evidence="2">RCAD1218</strain>
    </source>
</reference>
<protein>
    <submittedName>
        <fullName evidence="2">Uncharacterized protein</fullName>
    </submittedName>
</protein>